<gene>
    <name evidence="2" type="ORF">N7456_003208</name>
</gene>
<keyword evidence="1" id="KW-0812">Transmembrane</keyword>
<dbReference type="AlphaFoldDB" id="A0A9W9FUB9"/>
<dbReference type="Proteomes" id="UP001149165">
    <property type="component" value="Unassembled WGS sequence"/>
</dbReference>
<organism evidence="2 3">
    <name type="scientific">Penicillium angulare</name>
    <dbReference type="NCBI Taxonomy" id="116970"/>
    <lineage>
        <taxon>Eukaryota</taxon>
        <taxon>Fungi</taxon>
        <taxon>Dikarya</taxon>
        <taxon>Ascomycota</taxon>
        <taxon>Pezizomycotina</taxon>
        <taxon>Eurotiomycetes</taxon>
        <taxon>Eurotiomycetidae</taxon>
        <taxon>Eurotiales</taxon>
        <taxon>Aspergillaceae</taxon>
        <taxon>Penicillium</taxon>
    </lineage>
</organism>
<keyword evidence="1" id="KW-0472">Membrane</keyword>
<keyword evidence="1" id="KW-1133">Transmembrane helix</keyword>
<protein>
    <submittedName>
        <fullName evidence="2">Uncharacterized protein</fullName>
    </submittedName>
</protein>
<keyword evidence="3" id="KW-1185">Reference proteome</keyword>
<reference evidence="2" key="2">
    <citation type="journal article" date="2023" name="IMA Fungus">
        <title>Comparative genomic study of the Penicillium genus elucidates a diverse pangenome and 15 lateral gene transfer events.</title>
        <authorList>
            <person name="Petersen C."/>
            <person name="Sorensen T."/>
            <person name="Nielsen M.R."/>
            <person name="Sondergaard T.E."/>
            <person name="Sorensen J.L."/>
            <person name="Fitzpatrick D.A."/>
            <person name="Frisvad J.C."/>
            <person name="Nielsen K.L."/>
        </authorList>
    </citation>
    <scope>NUCLEOTIDE SEQUENCE</scope>
    <source>
        <strain evidence="2">IBT 30069</strain>
    </source>
</reference>
<evidence type="ECO:0000256" key="1">
    <source>
        <dbReference type="SAM" id="Phobius"/>
    </source>
</evidence>
<feature type="transmembrane region" description="Helical" evidence="1">
    <location>
        <begin position="21"/>
        <end position="46"/>
    </location>
</feature>
<comment type="caution">
    <text evidence="2">The sequence shown here is derived from an EMBL/GenBank/DDBJ whole genome shotgun (WGS) entry which is preliminary data.</text>
</comment>
<proteinExistence type="predicted"/>
<evidence type="ECO:0000313" key="2">
    <source>
        <dbReference type="EMBL" id="KAJ5106533.1"/>
    </source>
</evidence>
<dbReference type="EMBL" id="JAPQKH010000003">
    <property type="protein sequence ID" value="KAJ5106533.1"/>
    <property type="molecule type" value="Genomic_DNA"/>
</dbReference>
<reference evidence="2" key="1">
    <citation type="submission" date="2022-11" db="EMBL/GenBank/DDBJ databases">
        <authorList>
            <person name="Petersen C."/>
        </authorList>
    </citation>
    <scope>NUCLEOTIDE SEQUENCE</scope>
    <source>
        <strain evidence="2">IBT 30069</strain>
    </source>
</reference>
<accession>A0A9W9FUB9</accession>
<sequence length="99" mass="10598">MGFDRFAENFLSALARVIVPIEIILLVLLITLVVGGGGFALAGLAFHTANRVCGCAVDLVTYSLNAVGYGNTFNDDDLNIYDAAYVFSGVRFELLSQFG</sequence>
<name>A0A9W9FUB9_9EURO</name>
<evidence type="ECO:0000313" key="3">
    <source>
        <dbReference type="Proteomes" id="UP001149165"/>
    </source>
</evidence>